<evidence type="ECO:0000313" key="2">
    <source>
        <dbReference type="Proteomes" id="UP001210231"/>
    </source>
</evidence>
<dbReference type="RefSeq" id="WP_407031683.1">
    <property type="nucleotide sequence ID" value="NZ_JAQGEF010000012.1"/>
</dbReference>
<evidence type="ECO:0000313" key="1">
    <source>
        <dbReference type="EMBL" id="MDA3615357.1"/>
    </source>
</evidence>
<keyword evidence="2" id="KW-1185">Reference proteome</keyword>
<comment type="caution">
    <text evidence="1">The sequence shown here is derived from an EMBL/GenBank/DDBJ whole genome shotgun (WGS) entry which is preliminary data.</text>
</comment>
<accession>A0ABT4ULZ5</accession>
<reference evidence="1 2" key="1">
    <citation type="submission" date="2022-12" db="EMBL/GenBank/DDBJ databases">
        <title>Chitinophagaceae gen. sp. nov., a new member of the family Chitinophagaceae, isolated from soil in a chemical factory.</title>
        <authorList>
            <person name="Ke Z."/>
        </authorList>
    </citation>
    <scope>NUCLEOTIDE SEQUENCE [LARGE SCALE GENOMIC DNA]</scope>
    <source>
        <strain evidence="1 2">LY-5</strain>
    </source>
</reference>
<dbReference type="Proteomes" id="UP001210231">
    <property type="component" value="Unassembled WGS sequence"/>
</dbReference>
<protein>
    <recommendedName>
        <fullName evidence="3">ABC transporter ATPase</fullName>
    </recommendedName>
</protein>
<evidence type="ECO:0008006" key="3">
    <source>
        <dbReference type="Google" id="ProtNLM"/>
    </source>
</evidence>
<dbReference type="EMBL" id="JAQGEF010000012">
    <property type="protein sequence ID" value="MDA3615357.1"/>
    <property type="molecule type" value="Genomic_DNA"/>
</dbReference>
<sequence>MKHSLPDWKHLIPENFSDHSRVWIYQSNRMFGFQEALQIESILEDFVEHWKSHGDEVKGYANLVFGQFIVLIADESDTQVSGCSTDSSVRVIKEIETLFNVTLFDRLLLAFEHKGRIQMLPISQLNYALNNNYISENSLFFNNTVKTKKELLDSWILPVKDSWLNSRLSLDKA</sequence>
<proteinExistence type="predicted"/>
<name>A0ABT4ULZ5_9BACT</name>
<organism evidence="1 2">
    <name type="scientific">Polluticaenibacter yanchengensis</name>
    <dbReference type="NCBI Taxonomy" id="3014562"/>
    <lineage>
        <taxon>Bacteria</taxon>
        <taxon>Pseudomonadati</taxon>
        <taxon>Bacteroidota</taxon>
        <taxon>Chitinophagia</taxon>
        <taxon>Chitinophagales</taxon>
        <taxon>Chitinophagaceae</taxon>
        <taxon>Polluticaenibacter</taxon>
    </lineage>
</organism>
<gene>
    <name evidence="1" type="ORF">O3P16_11100</name>
</gene>